<gene>
    <name evidence="1" type="ORF">GCM10010911_72660</name>
</gene>
<dbReference type="EMBL" id="BMHP01000023">
    <property type="protein sequence ID" value="GGE03044.1"/>
    <property type="molecule type" value="Genomic_DNA"/>
</dbReference>
<dbReference type="AlphaFoldDB" id="A0A916ZLA9"/>
<sequence length="116" mass="13059">MFEWLEEIEKPHRNESSYDGLFKIKKLESSFEPSDISEVGQLFAAYSVIIGSDAMTQIPTPNENAISLITTEITPHYTDVKESYYNGVLRSINVMGLKPNSKKLSKISLLTGFILL</sequence>
<comment type="caution">
    <text evidence="1">The sequence shown here is derived from an EMBL/GenBank/DDBJ whole genome shotgun (WGS) entry which is preliminary data.</text>
</comment>
<reference evidence="1" key="1">
    <citation type="journal article" date="2014" name="Int. J. Syst. Evol. Microbiol.">
        <title>Complete genome sequence of Corynebacterium casei LMG S-19264T (=DSM 44701T), isolated from a smear-ripened cheese.</title>
        <authorList>
            <consortium name="US DOE Joint Genome Institute (JGI-PGF)"/>
            <person name="Walter F."/>
            <person name="Albersmeier A."/>
            <person name="Kalinowski J."/>
            <person name="Ruckert C."/>
        </authorList>
    </citation>
    <scope>NUCLEOTIDE SEQUENCE</scope>
    <source>
        <strain evidence="1">CGMCC 1.15178</strain>
    </source>
</reference>
<dbReference type="Proteomes" id="UP000612456">
    <property type="component" value="Unassembled WGS sequence"/>
</dbReference>
<protein>
    <submittedName>
        <fullName evidence="1">Uncharacterized protein</fullName>
    </submittedName>
</protein>
<dbReference type="RefSeq" id="WP_189001210.1">
    <property type="nucleotide sequence ID" value="NZ_BMHP01000023.1"/>
</dbReference>
<accession>A0A916ZLA9</accession>
<keyword evidence="2" id="KW-1185">Reference proteome</keyword>
<proteinExistence type="predicted"/>
<name>A0A916ZLA9_9BACL</name>
<evidence type="ECO:0000313" key="1">
    <source>
        <dbReference type="EMBL" id="GGE03044.1"/>
    </source>
</evidence>
<organism evidence="1 2">
    <name type="scientific">Paenibacillus nasutitermitis</name>
    <dbReference type="NCBI Taxonomy" id="1652958"/>
    <lineage>
        <taxon>Bacteria</taxon>
        <taxon>Bacillati</taxon>
        <taxon>Bacillota</taxon>
        <taxon>Bacilli</taxon>
        <taxon>Bacillales</taxon>
        <taxon>Paenibacillaceae</taxon>
        <taxon>Paenibacillus</taxon>
    </lineage>
</organism>
<evidence type="ECO:0000313" key="2">
    <source>
        <dbReference type="Proteomes" id="UP000612456"/>
    </source>
</evidence>
<reference evidence="1" key="2">
    <citation type="submission" date="2020-09" db="EMBL/GenBank/DDBJ databases">
        <authorList>
            <person name="Sun Q."/>
            <person name="Zhou Y."/>
        </authorList>
    </citation>
    <scope>NUCLEOTIDE SEQUENCE</scope>
    <source>
        <strain evidence="1">CGMCC 1.15178</strain>
    </source>
</reference>